<dbReference type="SUPFAM" id="SSF57959">
    <property type="entry name" value="Leucine zipper domain"/>
    <property type="match status" value="1"/>
</dbReference>
<dbReference type="GO" id="GO:0000976">
    <property type="term" value="F:transcription cis-regulatory region binding"/>
    <property type="evidence" value="ECO:0007669"/>
    <property type="project" value="InterPro"/>
</dbReference>
<gene>
    <name evidence="5" type="ORF">K457DRAFT_52265</name>
</gene>
<dbReference type="InterPro" id="IPR046347">
    <property type="entry name" value="bZIP_sf"/>
</dbReference>
<dbReference type="Proteomes" id="UP000078512">
    <property type="component" value="Unassembled WGS sequence"/>
</dbReference>
<protein>
    <submittedName>
        <fullName evidence="5">Bzip transcription factor Pap1 bound To Dna</fullName>
    </submittedName>
</protein>
<dbReference type="EMBL" id="KV442028">
    <property type="protein sequence ID" value="OAQ31761.1"/>
    <property type="molecule type" value="Genomic_DNA"/>
</dbReference>
<dbReference type="GO" id="GO:0001228">
    <property type="term" value="F:DNA-binding transcription activator activity, RNA polymerase II-specific"/>
    <property type="evidence" value="ECO:0007669"/>
    <property type="project" value="TreeGrafter"/>
</dbReference>
<comment type="subcellular location">
    <subcellularLocation>
        <location evidence="1">Nucleus</location>
    </subcellularLocation>
</comment>
<dbReference type="Pfam" id="PF00170">
    <property type="entry name" value="bZIP_1"/>
    <property type="match status" value="1"/>
</dbReference>
<name>A0A197K4Z6_9FUNG</name>
<keyword evidence="6" id="KW-1185">Reference proteome</keyword>
<organism evidence="5 6">
    <name type="scientific">Linnemannia elongata AG-77</name>
    <dbReference type="NCBI Taxonomy" id="1314771"/>
    <lineage>
        <taxon>Eukaryota</taxon>
        <taxon>Fungi</taxon>
        <taxon>Fungi incertae sedis</taxon>
        <taxon>Mucoromycota</taxon>
        <taxon>Mortierellomycotina</taxon>
        <taxon>Mortierellomycetes</taxon>
        <taxon>Mortierellales</taxon>
        <taxon>Mortierellaceae</taxon>
        <taxon>Linnemannia</taxon>
    </lineage>
</organism>
<feature type="non-terminal residue" evidence="5">
    <location>
        <position position="63"/>
    </location>
</feature>
<evidence type="ECO:0000313" key="5">
    <source>
        <dbReference type="EMBL" id="OAQ31761.1"/>
    </source>
</evidence>
<evidence type="ECO:0000313" key="6">
    <source>
        <dbReference type="Proteomes" id="UP000078512"/>
    </source>
</evidence>
<feature type="non-terminal residue" evidence="5">
    <location>
        <position position="1"/>
    </location>
</feature>
<keyword evidence="3" id="KW-0175">Coiled coil</keyword>
<proteinExistence type="predicted"/>
<keyword evidence="2" id="KW-0539">Nucleus</keyword>
<dbReference type="OrthoDB" id="2593073at2759"/>
<evidence type="ECO:0000256" key="2">
    <source>
        <dbReference type="ARBA" id="ARBA00023242"/>
    </source>
</evidence>
<dbReference type="InterPro" id="IPR004827">
    <property type="entry name" value="bZIP"/>
</dbReference>
<dbReference type="PANTHER" id="PTHR40621">
    <property type="entry name" value="TRANSCRIPTION FACTOR KAPC-RELATED"/>
    <property type="match status" value="1"/>
</dbReference>
<dbReference type="InterPro" id="IPR050936">
    <property type="entry name" value="AP-1-like"/>
</dbReference>
<dbReference type="CDD" id="cd14688">
    <property type="entry name" value="bZIP_YAP"/>
    <property type="match status" value="1"/>
</dbReference>
<dbReference type="Gene3D" id="1.20.5.170">
    <property type="match status" value="1"/>
</dbReference>
<reference evidence="5 6" key="1">
    <citation type="submission" date="2016-05" db="EMBL/GenBank/DDBJ databases">
        <title>Genome sequencing reveals origins of a unique bacterial endosymbiosis in the earliest lineages of terrestrial Fungi.</title>
        <authorList>
            <consortium name="DOE Joint Genome Institute"/>
            <person name="Uehling J."/>
            <person name="Gryganskyi A."/>
            <person name="Hameed K."/>
            <person name="Tschaplinski T."/>
            <person name="Misztal P."/>
            <person name="Wu S."/>
            <person name="Desiro A."/>
            <person name="Vande Pol N."/>
            <person name="Du Z.-Y."/>
            <person name="Zienkiewicz A."/>
            <person name="Zienkiewicz K."/>
            <person name="Morin E."/>
            <person name="Tisserant E."/>
            <person name="Splivallo R."/>
            <person name="Hainaut M."/>
            <person name="Henrissat B."/>
            <person name="Ohm R."/>
            <person name="Kuo A."/>
            <person name="Yan J."/>
            <person name="Lipzen A."/>
            <person name="Nolan M."/>
            <person name="Labutti K."/>
            <person name="Barry K."/>
            <person name="Goldstein A."/>
            <person name="Labbe J."/>
            <person name="Schadt C."/>
            <person name="Tuskan G."/>
            <person name="Grigoriev I."/>
            <person name="Martin F."/>
            <person name="Vilgalys R."/>
            <person name="Bonito G."/>
        </authorList>
    </citation>
    <scope>NUCLEOTIDE SEQUENCE [LARGE SCALE GENOMIC DNA]</scope>
    <source>
        <strain evidence="5 6">AG-77</strain>
    </source>
</reference>
<evidence type="ECO:0000259" key="4">
    <source>
        <dbReference type="PROSITE" id="PS00036"/>
    </source>
</evidence>
<dbReference type="AlphaFoldDB" id="A0A197K4Z6"/>
<dbReference type="PANTHER" id="PTHR40621:SF6">
    <property type="entry name" value="AP-1-LIKE TRANSCRIPTION FACTOR YAP1-RELATED"/>
    <property type="match status" value="1"/>
</dbReference>
<sequence length="63" mass="7775">RKEQNRAAQRAFRDRKERHLQQLENMIKELKDTHHHAGVRFQRESQQLKSIIESLQSENYYLR</sequence>
<feature type="domain" description="BZIP" evidence="4">
    <location>
        <begin position="1"/>
        <end position="15"/>
    </location>
</feature>
<dbReference type="PROSITE" id="PS00036">
    <property type="entry name" value="BZIP_BASIC"/>
    <property type="match status" value="1"/>
</dbReference>
<dbReference type="GO" id="GO:0090575">
    <property type="term" value="C:RNA polymerase II transcription regulator complex"/>
    <property type="evidence" value="ECO:0007669"/>
    <property type="project" value="TreeGrafter"/>
</dbReference>
<accession>A0A197K4Z6</accession>
<feature type="coiled-coil region" evidence="3">
    <location>
        <begin position="13"/>
        <end position="40"/>
    </location>
</feature>
<evidence type="ECO:0000256" key="1">
    <source>
        <dbReference type="ARBA" id="ARBA00004123"/>
    </source>
</evidence>
<evidence type="ECO:0000256" key="3">
    <source>
        <dbReference type="SAM" id="Coils"/>
    </source>
</evidence>